<comment type="similarity">
    <text evidence="3">Belongs to the iron-containing alcohol dehydrogenase family. Hydroxyacid-oxoacid transhydrogenase subfamily.</text>
</comment>
<dbReference type="GO" id="GO:0005739">
    <property type="term" value="C:mitochondrion"/>
    <property type="evidence" value="ECO:0007669"/>
    <property type="project" value="UniProtKB-SubCell"/>
</dbReference>
<dbReference type="Gene3D" id="1.20.1090.10">
    <property type="entry name" value="Dehydroquinate synthase-like - alpha domain"/>
    <property type="match status" value="2"/>
</dbReference>
<organism evidence="9 10">
    <name type="scientific">Clathrus columnatus</name>
    <dbReference type="NCBI Taxonomy" id="1419009"/>
    <lineage>
        <taxon>Eukaryota</taxon>
        <taxon>Fungi</taxon>
        <taxon>Dikarya</taxon>
        <taxon>Basidiomycota</taxon>
        <taxon>Agaricomycotina</taxon>
        <taxon>Agaricomycetes</taxon>
        <taxon>Phallomycetidae</taxon>
        <taxon>Phallales</taxon>
        <taxon>Clathraceae</taxon>
        <taxon>Clathrus</taxon>
    </lineage>
</organism>
<dbReference type="FunFam" id="3.40.50.1970:FF:000003">
    <property type="entry name" value="Alcohol dehydrogenase, iron-containing"/>
    <property type="match status" value="1"/>
</dbReference>
<evidence type="ECO:0000256" key="7">
    <source>
        <dbReference type="ARBA" id="ARBA00049496"/>
    </source>
</evidence>
<comment type="caution">
    <text evidence="9">The sequence shown here is derived from an EMBL/GenBank/DDBJ whole genome shotgun (WGS) entry which is preliminary data.</text>
</comment>
<dbReference type="InterPro" id="IPR001670">
    <property type="entry name" value="ADH_Fe/GldA"/>
</dbReference>
<dbReference type="PANTHER" id="PTHR11496:SF83">
    <property type="entry name" value="HYDROXYACID-OXOACID TRANSHYDROGENASE, MITOCHONDRIAL"/>
    <property type="match status" value="1"/>
</dbReference>
<comment type="catalytic activity">
    <reaction evidence="1">
        <text>(S)-3-hydroxybutanoate + 2-oxoglutarate = (R)-2-hydroxyglutarate + acetoacetate</text>
        <dbReference type="Rhea" id="RHEA:23048"/>
        <dbReference type="ChEBI" id="CHEBI:11047"/>
        <dbReference type="ChEBI" id="CHEBI:13705"/>
        <dbReference type="ChEBI" id="CHEBI:15801"/>
        <dbReference type="ChEBI" id="CHEBI:16810"/>
        <dbReference type="EC" id="1.1.99.24"/>
    </reaction>
</comment>
<gene>
    <name evidence="9" type="ORF">Clacol_001359</name>
</gene>
<sequence length="453" mass="49255">MASTRASRSTIFRLMNATQHGACPCHGHRGSGHHHHHLNPLSQLRKLATPINDLPEKEYAFEIAASNLRFGEGVTAEVAMDLANMNARKVAVFTDKNLIKLHPMKTVIHALETQGDIPYEIYDDVSVEPTEASWRHAIEWGRKGDFSHFLAVGGGSVIDTAKAANLFTVYKDADLMDFINAPIGKGLAVTKTLRPLIAVPTTAGTGSETTGAAIVDITSKNFKTGIASRALRPTLGIVDTLNTDSCPTQVHISSGLDVLFHALESYTAIPYYERMPRPKNPNQRPAYQGSNDVSDIFSMWALQQAIKYLPRIAKNQDDKEAKKHMLLAATFAGIGVALTGPSVFRFTAPSSPHRHREALALFKYTTPSDPSISRLPDDSIGSALFDAIAKFLDGLGLPRGLTAVGYTKNDLERLVDGTIPQRRVLDLAPGIGNVVGEDGREHLRSILEGAMSY</sequence>
<dbReference type="InterPro" id="IPR039697">
    <property type="entry name" value="Alcohol_dehydrogenase_Fe"/>
</dbReference>
<feature type="domain" description="Alcohol dehydrogenase iron-type/glycerol dehydrogenase GldA" evidence="8">
    <location>
        <begin position="67"/>
        <end position="240"/>
    </location>
</feature>
<dbReference type="GO" id="GO:0046872">
    <property type="term" value="F:metal ion binding"/>
    <property type="evidence" value="ECO:0007669"/>
    <property type="project" value="InterPro"/>
</dbReference>
<dbReference type="CDD" id="cd08190">
    <property type="entry name" value="HOT"/>
    <property type="match status" value="1"/>
</dbReference>
<evidence type="ECO:0000256" key="4">
    <source>
        <dbReference type="ARBA" id="ARBA00022946"/>
    </source>
</evidence>
<dbReference type="AlphaFoldDB" id="A0AAV5A1I4"/>
<dbReference type="EMBL" id="BPWL01000002">
    <property type="protein sequence ID" value="GJJ07159.1"/>
    <property type="molecule type" value="Genomic_DNA"/>
</dbReference>
<reference evidence="9" key="1">
    <citation type="submission" date="2021-10" db="EMBL/GenBank/DDBJ databases">
        <title>De novo Genome Assembly of Clathrus columnatus (Basidiomycota, Fungi) Using Illumina and Nanopore Sequence Data.</title>
        <authorList>
            <person name="Ogiso-Tanaka E."/>
            <person name="Itagaki H."/>
            <person name="Hosoya T."/>
            <person name="Hosaka K."/>
        </authorList>
    </citation>
    <scope>NUCLEOTIDE SEQUENCE</scope>
    <source>
        <strain evidence="9">MO-923</strain>
    </source>
</reference>
<keyword evidence="4" id="KW-0809">Transit peptide</keyword>
<evidence type="ECO:0000313" key="9">
    <source>
        <dbReference type="EMBL" id="GJJ07159.1"/>
    </source>
</evidence>
<proteinExistence type="inferred from homology"/>
<protein>
    <recommendedName>
        <fullName evidence="8">Alcohol dehydrogenase iron-type/glycerol dehydrogenase GldA domain-containing protein</fullName>
    </recommendedName>
</protein>
<comment type="catalytic activity">
    <reaction evidence="7">
        <text>4-hydroxybutanoate + 2-oxoglutarate = (R)-2-hydroxyglutarate + succinate semialdehyde</text>
        <dbReference type="Rhea" id="RHEA:24734"/>
        <dbReference type="ChEBI" id="CHEBI:15801"/>
        <dbReference type="ChEBI" id="CHEBI:16724"/>
        <dbReference type="ChEBI" id="CHEBI:16810"/>
        <dbReference type="ChEBI" id="CHEBI:57706"/>
        <dbReference type="EC" id="1.1.99.24"/>
    </reaction>
</comment>
<dbReference type="GO" id="GO:0047988">
    <property type="term" value="F:hydroxyacid-oxoacid transhydrogenase activity"/>
    <property type="evidence" value="ECO:0007669"/>
    <property type="project" value="UniProtKB-EC"/>
</dbReference>
<evidence type="ECO:0000256" key="6">
    <source>
        <dbReference type="ARBA" id="ARBA00023128"/>
    </source>
</evidence>
<dbReference type="GO" id="GO:0004022">
    <property type="term" value="F:alcohol dehydrogenase (NAD+) activity"/>
    <property type="evidence" value="ECO:0007669"/>
    <property type="project" value="InterPro"/>
</dbReference>
<evidence type="ECO:0000259" key="8">
    <source>
        <dbReference type="Pfam" id="PF00465"/>
    </source>
</evidence>
<evidence type="ECO:0000313" key="10">
    <source>
        <dbReference type="Proteomes" id="UP001050691"/>
    </source>
</evidence>
<evidence type="ECO:0000256" key="1">
    <source>
        <dbReference type="ARBA" id="ARBA00000813"/>
    </source>
</evidence>
<dbReference type="Gene3D" id="3.40.50.1970">
    <property type="match status" value="1"/>
</dbReference>
<accession>A0AAV5A1I4</accession>
<evidence type="ECO:0000256" key="3">
    <source>
        <dbReference type="ARBA" id="ARBA00010005"/>
    </source>
</evidence>
<name>A0AAV5A1I4_9AGAM</name>
<dbReference type="Proteomes" id="UP001050691">
    <property type="component" value="Unassembled WGS sequence"/>
</dbReference>
<dbReference type="PANTHER" id="PTHR11496">
    <property type="entry name" value="ALCOHOL DEHYDROGENASE"/>
    <property type="match status" value="1"/>
</dbReference>
<dbReference type="InterPro" id="IPR042157">
    <property type="entry name" value="HOT"/>
</dbReference>
<comment type="subcellular location">
    <subcellularLocation>
        <location evidence="2">Mitochondrion</location>
    </subcellularLocation>
</comment>
<dbReference type="SUPFAM" id="SSF56796">
    <property type="entry name" value="Dehydroquinate synthase-like"/>
    <property type="match status" value="1"/>
</dbReference>
<evidence type="ECO:0000256" key="5">
    <source>
        <dbReference type="ARBA" id="ARBA00023002"/>
    </source>
</evidence>
<keyword evidence="6" id="KW-0496">Mitochondrion</keyword>
<evidence type="ECO:0000256" key="2">
    <source>
        <dbReference type="ARBA" id="ARBA00004173"/>
    </source>
</evidence>
<keyword evidence="10" id="KW-1185">Reference proteome</keyword>
<keyword evidence="5" id="KW-0560">Oxidoreductase</keyword>
<dbReference type="Pfam" id="PF00465">
    <property type="entry name" value="Fe-ADH"/>
    <property type="match status" value="1"/>
</dbReference>